<sequence>MLKPTQKPRPVPIEGVEQPQTAGTAVFESDMGRERNQIATVIMDLLNAFSKEGKHSNLMAQSSNGKQFQERFPLVRRYSRQHTRKLSCIEIKVGMLPTISPDLGPGFEFKPTKVRSIIQRVVGNVPVEILVSGRSSEESALYTWAVKQIFNSYVFRLYRGLIFNKAENWQIGFPRTVEFSGMQDAEDISGEDNLGGVFYMATASFDIMYESVFVEKAEKEQAKVLVKTEPSLILVPQNFNPVGVNKGDRLLILLDTNEHLSKAEIVPERAAILLPNLDKKAVEIFINGSTTFKLVITSSTLTRELEIHVN</sequence>
<dbReference type="AlphaFoldDB" id="A0A502GGH8"/>
<name>A0A502GGH8_9GAMM</name>
<proteinExistence type="predicted"/>
<protein>
    <submittedName>
        <fullName evidence="1">Uncharacterized protein</fullName>
    </submittedName>
</protein>
<evidence type="ECO:0000313" key="2">
    <source>
        <dbReference type="Proteomes" id="UP000317663"/>
    </source>
</evidence>
<reference evidence="1 2" key="1">
    <citation type="journal article" date="2019" name="Environ. Microbiol.">
        <title>Species interactions and distinct microbial communities in high Arctic permafrost affected cryosols are associated with the CH4 and CO2 gas fluxes.</title>
        <authorList>
            <person name="Altshuler I."/>
            <person name="Hamel J."/>
            <person name="Turney S."/>
            <person name="Magnuson E."/>
            <person name="Levesque R."/>
            <person name="Greer C."/>
            <person name="Whyte L.G."/>
        </authorList>
    </citation>
    <scope>NUCLEOTIDE SEQUENCE [LARGE SCALE GENOMIC DNA]</scope>
    <source>
        <strain evidence="1 2">E4</strain>
    </source>
</reference>
<organism evidence="1 2">
    <name type="scientific">Ewingella americana</name>
    <dbReference type="NCBI Taxonomy" id="41202"/>
    <lineage>
        <taxon>Bacteria</taxon>
        <taxon>Pseudomonadati</taxon>
        <taxon>Pseudomonadota</taxon>
        <taxon>Gammaproteobacteria</taxon>
        <taxon>Enterobacterales</taxon>
        <taxon>Yersiniaceae</taxon>
        <taxon>Ewingella</taxon>
    </lineage>
</organism>
<comment type="caution">
    <text evidence="1">The sequence shown here is derived from an EMBL/GenBank/DDBJ whole genome shotgun (WGS) entry which is preliminary data.</text>
</comment>
<accession>A0A502GGH8</accession>
<keyword evidence="2" id="KW-1185">Reference proteome</keyword>
<dbReference type="Proteomes" id="UP000317663">
    <property type="component" value="Unassembled WGS sequence"/>
</dbReference>
<evidence type="ECO:0000313" key="1">
    <source>
        <dbReference type="EMBL" id="TPG60066.1"/>
    </source>
</evidence>
<gene>
    <name evidence="1" type="ORF">EAH77_15985</name>
</gene>
<dbReference type="EMBL" id="RCZD01000008">
    <property type="protein sequence ID" value="TPG60066.1"/>
    <property type="molecule type" value="Genomic_DNA"/>
</dbReference>
<dbReference type="RefSeq" id="WP_140473794.1">
    <property type="nucleotide sequence ID" value="NZ_RCZD01000008.1"/>
</dbReference>